<sequence>MLGVQPKPEQPPLVWSDQHGVRIQRVGDPCGATPNGDLTYNRDGRLAAVVLLNQPEAVRKARRDLKEAA</sequence>
<dbReference type="InterPro" id="IPR028202">
    <property type="entry name" value="Reductase_C"/>
</dbReference>
<dbReference type="Pfam" id="PF14759">
    <property type="entry name" value="Reductase_C"/>
    <property type="match status" value="1"/>
</dbReference>
<dbReference type="AlphaFoldDB" id="A0A9X3S7Z0"/>
<evidence type="ECO:0000259" key="1">
    <source>
        <dbReference type="Pfam" id="PF14759"/>
    </source>
</evidence>
<keyword evidence="3" id="KW-1185">Reference proteome</keyword>
<dbReference type="Gene3D" id="3.30.390.30">
    <property type="match status" value="1"/>
</dbReference>
<evidence type="ECO:0000313" key="3">
    <source>
        <dbReference type="Proteomes" id="UP001147653"/>
    </source>
</evidence>
<dbReference type="Proteomes" id="UP001147653">
    <property type="component" value="Unassembled WGS sequence"/>
</dbReference>
<feature type="domain" description="Reductase C-terminal" evidence="1">
    <location>
        <begin position="14"/>
        <end position="67"/>
    </location>
</feature>
<protein>
    <recommendedName>
        <fullName evidence="1">Reductase C-terminal domain-containing protein</fullName>
    </recommendedName>
</protein>
<dbReference type="InterPro" id="IPR016156">
    <property type="entry name" value="FAD/NAD-linked_Rdtase_dimer_sf"/>
</dbReference>
<dbReference type="SUPFAM" id="SSF55424">
    <property type="entry name" value="FAD/NAD-linked reductases, dimerisation (C-terminal) domain"/>
    <property type="match status" value="1"/>
</dbReference>
<proteinExistence type="predicted"/>
<gene>
    <name evidence="2" type="ORF">OJ997_05405</name>
</gene>
<dbReference type="RefSeq" id="WP_270024022.1">
    <property type="nucleotide sequence ID" value="NZ_JAPDDP010000006.1"/>
</dbReference>
<name>A0A9X3S7Z0_9ACTN</name>
<dbReference type="EMBL" id="JAPDDP010000006">
    <property type="protein sequence ID" value="MDA0179721.1"/>
    <property type="molecule type" value="Genomic_DNA"/>
</dbReference>
<accession>A0A9X3S7Z0</accession>
<organism evidence="2 3">
    <name type="scientific">Solirubrobacter phytolaccae</name>
    <dbReference type="NCBI Taxonomy" id="1404360"/>
    <lineage>
        <taxon>Bacteria</taxon>
        <taxon>Bacillati</taxon>
        <taxon>Actinomycetota</taxon>
        <taxon>Thermoleophilia</taxon>
        <taxon>Solirubrobacterales</taxon>
        <taxon>Solirubrobacteraceae</taxon>
        <taxon>Solirubrobacter</taxon>
    </lineage>
</organism>
<evidence type="ECO:0000313" key="2">
    <source>
        <dbReference type="EMBL" id="MDA0179721.1"/>
    </source>
</evidence>
<reference evidence="2" key="1">
    <citation type="submission" date="2022-10" db="EMBL/GenBank/DDBJ databases">
        <title>The WGS of Solirubrobacter phytolaccae KCTC 29190.</title>
        <authorList>
            <person name="Jiang Z."/>
        </authorList>
    </citation>
    <scope>NUCLEOTIDE SEQUENCE</scope>
    <source>
        <strain evidence="2">KCTC 29190</strain>
    </source>
</reference>
<comment type="caution">
    <text evidence="2">The sequence shown here is derived from an EMBL/GenBank/DDBJ whole genome shotgun (WGS) entry which is preliminary data.</text>
</comment>